<dbReference type="InterPro" id="IPR015424">
    <property type="entry name" value="PyrdxlP-dep_Trfase"/>
</dbReference>
<dbReference type="InterPro" id="IPR015422">
    <property type="entry name" value="PyrdxlP-dep_Trfase_small"/>
</dbReference>
<evidence type="ECO:0000313" key="3">
    <source>
        <dbReference type="EMBL" id="VFU12573.1"/>
    </source>
</evidence>
<dbReference type="EC" id="5.4.3.8" evidence="3"/>
<dbReference type="GO" id="GO:0042286">
    <property type="term" value="F:glutamate-1-semialdehyde 2,1-aminomutase activity"/>
    <property type="evidence" value="ECO:0007669"/>
    <property type="project" value="UniProtKB-EC"/>
</dbReference>
<keyword evidence="2" id="KW-0663">Pyridoxal phosphate</keyword>
<proteinExistence type="predicted"/>
<dbReference type="Gene3D" id="3.90.1150.10">
    <property type="entry name" value="Aspartate Aminotransferase, domain 1"/>
    <property type="match status" value="1"/>
</dbReference>
<dbReference type="GO" id="GO:0030170">
    <property type="term" value="F:pyridoxal phosphate binding"/>
    <property type="evidence" value="ECO:0007669"/>
    <property type="project" value="InterPro"/>
</dbReference>
<dbReference type="Pfam" id="PF00202">
    <property type="entry name" value="Aminotran_3"/>
    <property type="match status" value="1"/>
</dbReference>
<evidence type="ECO:0000256" key="1">
    <source>
        <dbReference type="ARBA" id="ARBA00001933"/>
    </source>
</evidence>
<dbReference type="SUPFAM" id="SSF53383">
    <property type="entry name" value="PLP-dependent transferases"/>
    <property type="match status" value="1"/>
</dbReference>
<name>A0A485LWK0_9ZZZZ</name>
<dbReference type="CDD" id="cd00610">
    <property type="entry name" value="OAT_like"/>
    <property type="match status" value="1"/>
</dbReference>
<keyword evidence="3" id="KW-0413">Isomerase</keyword>
<evidence type="ECO:0000256" key="2">
    <source>
        <dbReference type="ARBA" id="ARBA00022898"/>
    </source>
</evidence>
<dbReference type="GO" id="GO:0008483">
    <property type="term" value="F:transaminase activity"/>
    <property type="evidence" value="ECO:0007669"/>
    <property type="project" value="InterPro"/>
</dbReference>
<sequence length="469" mass="52151">MEYQEIMTRNQELLARPVKPIPEDRLKKERDLYQKRNRRSLEIFEKARHLIPGGVEHNLSQSKPFPLAMDRAKGYHMWDVDGNVYVDYLMSGAPIILGHAFDPLDEKIIEIIREKGPATGLTSEYEILAAEEIIRHMPGVEMVRFLQSGTEADMAALRIARAFTGKQKIIKVGGSYHGWSDQMVFSLHVPGTGLLNSRGITAESYAHLIDVKPNDFAALEKAFEDSKDKGGVAAVIVEPIGGESGTHPVHPDWNRRVRELCDHYQSLLIFDEVVTGFRLDMGGAQKYFGIMPDITVLGKIIAHGYPSAGAVGGRRDVMSVCQGGMGEKIYIGGTLAANPITTAACYYALKLMEEHDAVGKATAYADRLTASLNDLFSTRSDLGFFAYNFGPIMHYVTTAFFAVDLFSPDAFTQIMTRKQTADEYQVVTLAHGLCTLAGTRMYSCMQHDDEALNKTLEVWEYLLSLIPRG</sequence>
<dbReference type="AlphaFoldDB" id="A0A485LWK0"/>
<organism evidence="3">
    <name type="scientific">anaerobic digester metagenome</name>
    <dbReference type="NCBI Taxonomy" id="1263854"/>
    <lineage>
        <taxon>unclassified sequences</taxon>
        <taxon>metagenomes</taxon>
        <taxon>ecological metagenomes</taxon>
    </lineage>
</organism>
<comment type="cofactor">
    <cofactor evidence="1">
        <name>pyridoxal 5'-phosphate</name>
        <dbReference type="ChEBI" id="CHEBI:597326"/>
    </cofactor>
</comment>
<dbReference type="Gene3D" id="3.40.640.10">
    <property type="entry name" value="Type I PLP-dependent aspartate aminotransferase-like (Major domain)"/>
    <property type="match status" value="1"/>
</dbReference>
<dbReference type="PANTHER" id="PTHR43713">
    <property type="entry name" value="GLUTAMATE-1-SEMIALDEHYDE 2,1-AMINOMUTASE"/>
    <property type="match status" value="1"/>
</dbReference>
<dbReference type="EMBL" id="CAADRM010000046">
    <property type="protein sequence ID" value="VFU12573.1"/>
    <property type="molecule type" value="Genomic_DNA"/>
</dbReference>
<dbReference type="InterPro" id="IPR015421">
    <property type="entry name" value="PyrdxlP-dep_Trfase_major"/>
</dbReference>
<dbReference type="PANTHER" id="PTHR43713:SF3">
    <property type="entry name" value="GLUTAMATE-1-SEMIALDEHYDE 2,1-AMINOMUTASE 1, CHLOROPLASTIC-RELATED"/>
    <property type="match status" value="1"/>
</dbReference>
<protein>
    <submittedName>
        <fullName evidence="3">Glutamate-1-semialdehyde 2,1-aminomutase</fullName>
        <ecNumber evidence="3">5.4.3.8</ecNumber>
    </submittedName>
</protein>
<accession>A0A485LWK0</accession>
<gene>
    <name evidence="3" type="primary">hemL</name>
    <name evidence="3" type="ORF">SCFA_140055</name>
</gene>
<dbReference type="InterPro" id="IPR005814">
    <property type="entry name" value="Aminotrans_3"/>
</dbReference>
<reference evidence="3" key="1">
    <citation type="submission" date="2019-03" db="EMBL/GenBank/DDBJ databases">
        <authorList>
            <person name="Hao L."/>
        </authorList>
    </citation>
    <scope>NUCLEOTIDE SEQUENCE</scope>
</reference>